<dbReference type="GO" id="GO:0016226">
    <property type="term" value="P:iron-sulfur cluster assembly"/>
    <property type="evidence" value="ECO:0007669"/>
    <property type="project" value="InterPro"/>
</dbReference>
<protein>
    <recommendedName>
        <fullName evidence="3">ferroxidase</fullName>
        <ecNumber evidence="3">1.16.3.1</ecNumber>
    </recommendedName>
</protein>
<evidence type="ECO:0000256" key="4">
    <source>
        <dbReference type="ARBA" id="ARBA00022434"/>
    </source>
</evidence>
<comment type="catalytic activity">
    <reaction evidence="12">
        <text>4 Fe(2+) + O2 + 4 H(+) = 4 Fe(3+) + 2 H2O</text>
        <dbReference type="Rhea" id="RHEA:11148"/>
        <dbReference type="ChEBI" id="CHEBI:15377"/>
        <dbReference type="ChEBI" id="CHEBI:15378"/>
        <dbReference type="ChEBI" id="CHEBI:15379"/>
        <dbReference type="ChEBI" id="CHEBI:29033"/>
        <dbReference type="ChEBI" id="CHEBI:29034"/>
        <dbReference type="EC" id="1.16.3.1"/>
    </reaction>
</comment>
<dbReference type="EC" id="1.16.3.1" evidence="3"/>
<keyword evidence="6" id="KW-0410">Iron transport</keyword>
<dbReference type="EMBL" id="JAFCMP010000346">
    <property type="protein sequence ID" value="KAG5180934.1"/>
    <property type="molecule type" value="Genomic_DNA"/>
</dbReference>
<evidence type="ECO:0000256" key="10">
    <source>
        <dbReference type="ARBA" id="ARBA00023065"/>
    </source>
</evidence>
<dbReference type="GO" id="GO:0006879">
    <property type="term" value="P:intracellular iron ion homeostasis"/>
    <property type="evidence" value="ECO:0007669"/>
    <property type="project" value="UniProtKB-KW"/>
</dbReference>
<proteinExistence type="inferred from homology"/>
<evidence type="ECO:0000256" key="12">
    <source>
        <dbReference type="ARBA" id="ARBA00047990"/>
    </source>
</evidence>
<evidence type="ECO:0000313" key="13">
    <source>
        <dbReference type="EMBL" id="KAG5180934.1"/>
    </source>
</evidence>
<reference evidence="13" key="1">
    <citation type="submission" date="2021-02" db="EMBL/GenBank/DDBJ databases">
        <title>First Annotated Genome of the Yellow-green Alga Tribonema minus.</title>
        <authorList>
            <person name="Mahan K.M."/>
        </authorList>
    </citation>
    <scope>NUCLEOTIDE SEQUENCE</scope>
    <source>
        <strain evidence="13">UTEX B ZZ1240</strain>
    </source>
</reference>
<evidence type="ECO:0000256" key="8">
    <source>
        <dbReference type="ARBA" id="ARBA00023002"/>
    </source>
</evidence>
<comment type="caution">
    <text evidence="13">The sequence shown here is derived from an EMBL/GenBank/DDBJ whole genome shotgun (WGS) entry which is preliminary data.</text>
</comment>
<dbReference type="Gene3D" id="3.30.920.10">
    <property type="entry name" value="Frataxin/CyaY"/>
    <property type="match status" value="1"/>
</dbReference>
<dbReference type="PANTHER" id="PTHR16821">
    <property type="entry name" value="FRATAXIN"/>
    <property type="match status" value="1"/>
</dbReference>
<dbReference type="Proteomes" id="UP000664859">
    <property type="component" value="Unassembled WGS sequence"/>
</dbReference>
<evidence type="ECO:0000256" key="6">
    <source>
        <dbReference type="ARBA" id="ARBA00022496"/>
    </source>
</evidence>
<dbReference type="GO" id="GO:0008198">
    <property type="term" value="F:ferrous iron binding"/>
    <property type="evidence" value="ECO:0007669"/>
    <property type="project" value="TreeGrafter"/>
</dbReference>
<dbReference type="SMART" id="SM01219">
    <property type="entry name" value="Frataxin_Cyay"/>
    <property type="match status" value="1"/>
</dbReference>
<keyword evidence="11" id="KW-0496">Mitochondrion</keyword>
<dbReference type="OrthoDB" id="1897642at2759"/>
<keyword evidence="9" id="KW-0408">Iron</keyword>
<keyword evidence="10" id="KW-0406">Ion transport</keyword>
<dbReference type="GO" id="GO:0034986">
    <property type="term" value="F:iron chaperone activity"/>
    <property type="evidence" value="ECO:0007669"/>
    <property type="project" value="TreeGrafter"/>
</dbReference>
<dbReference type="InterPro" id="IPR017789">
    <property type="entry name" value="Frataxin"/>
</dbReference>
<evidence type="ECO:0000256" key="3">
    <source>
        <dbReference type="ARBA" id="ARBA00013107"/>
    </source>
</evidence>
<name>A0A835Z0Y0_9STRA</name>
<comment type="similarity">
    <text evidence="2">Belongs to the frataxin family.</text>
</comment>
<dbReference type="GO" id="GO:0051537">
    <property type="term" value="F:2 iron, 2 sulfur cluster binding"/>
    <property type="evidence" value="ECO:0007669"/>
    <property type="project" value="TreeGrafter"/>
</dbReference>
<dbReference type="InterPro" id="IPR020895">
    <property type="entry name" value="Frataxin_CS"/>
</dbReference>
<keyword evidence="4" id="KW-0409">Iron storage</keyword>
<evidence type="ECO:0000256" key="7">
    <source>
        <dbReference type="ARBA" id="ARBA00022946"/>
    </source>
</evidence>
<dbReference type="AlphaFoldDB" id="A0A835Z0Y0"/>
<dbReference type="PANTHER" id="PTHR16821:SF2">
    <property type="entry name" value="FRATAXIN, MITOCHONDRIAL"/>
    <property type="match status" value="1"/>
</dbReference>
<keyword evidence="5" id="KW-0813">Transport</keyword>
<gene>
    <name evidence="13" type="ORF">JKP88DRAFT_222642</name>
</gene>
<dbReference type="GO" id="GO:0004322">
    <property type="term" value="F:ferroxidase activity"/>
    <property type="evidence" value="ECO:0007669"/>
    <property type="project" value="UniProtKB-EC"/>
</dbReference>
<evidence type="ECO:0000256" key="9">
    <source>
        <dbReference type="ARBA" id="ARBA00023004"/>
    </source>
</evidence>
<dbReference type="PRINTS" id="PR00904">
    <property type="entry name" value="FRATAXIN"/>
</dbReference>
<dbReference type="NCBIfam" id="TIGR03421">
    <property type="entry name" value="FeS_CyaY"/>
    <property type="match status" value="1"/>
</dbReference>
<dbReference type="InterPro" id="IPR036524">
    <property type="entry name" value="Frataxin/CyaY_sf"/>
</dbReference>
<dbReference type="GO" id="GO:0005739">
    <property type="term" value="C:mitochondrion"/>
    <property type="evidence" value="ECO:0007669"/>
    <property type="project" value="UniProtKB-SubCell"/>
</dbReference>
<evidence type="ECO:0000256" key="2">
    <source>
        <dbReference type="ARBA" id="ARBA00008183"/>
    </source>
</evidence>
<dbReference type="PROSITE" id="PS01344">
    <property type="entry name" value="FRATAXIN_1"/>
    <property type="match status" value="1"/>
</dbReference>
<accession>A0A835Z0Y0</accession>
<keyword evidence="14" id="KW-1185">Reference proteome</keyword>
<dbReference type="GO" id="GO:0006826">
    <property type="term" value="P:iron ion transport"/>
    <property type="evidence" value="ECO:0007669"/>
    <property type="project" value="UniProtKB-KW"/>
</dbReference>
<sequence>MTTMSEAQFQDLADDTLERIHDALEQLLEGGYDGDFDVNLSQGVLNASIPPHGTWVINKQTPNRQIWWSSPVSGPRRYEWDAAAEHWVNTRDGGDLAELLQREIRETTQLELDLEDR</sequence>
<keyword evidence="7" id="KW-0809">Transit peptide</keyword>
<evidence type="ECO:0000256" key="11">
    <source>
        <dbReference type="ARBA" id="ARBA00023128"/>
    </source>
</evidence>
<dbReference type="SUPFAM" id="SSF55387">
    <property type="entry name" value="Frataxin/Nqo15-like"/>
    <property type="match status" value="1"/>
</dbReference>
<dbReference type="InterPro" id="IPR002908">
    <property type="entry name" value="Frataxin/CyaY"/>
</dbReference>
<dbReference type="Pfam" id="PF01491">
    <property type="entry name" value="Frataxin_Cyay"/>
    <property type="match status" value="1"/>
</dbReference>
<dbReference type="GO" id="GO:0008199">
    <property type="term" value="F:ferric iron binding"/>
    <property type="evidence" value="ECO:0007669"/>
    <property type="project" value="InterPro"/>
</dbReference>
<evidence type="ECO:0000313" key="14">
    <source>
        <dbReference type="Proteomes" id="UP000664859"/>
    </source>
</evidence>
<dbReference type="PROSITE" id="PS50810">
    <property type="entry name" value="FRATAXIN_2"/>
    <property type="match status" value="1"/>
</dbReference>
<keyword evidence="8" id="KW-0560">Oxidoreductase</keyword>
<organism evidence="13 14">
    <name type="scientific">Tribonema minus</name>
    <dbReference type="NCBI Taxonomy" id="303371"/>
    <lineage>
        <taxon>Eukaryota</taxon>
        <taxon>Sar</taxon>
        <taxon>Stramenopiles</taxon>
        <taxon>Ochrophyta</taxon>
        <taxon>PX clade</taxon>
        <taxon>Xanthophyceae</taxon>
        <taxon>Tribonematales</taxon>
        <taxon>Tribonemataceae</taxon>
        <taxon>Tribonema</taxon>
    </lineage>
</organism>
<dbReference type="NCBIfam" id="TIGR03422">
    <property type="entry name" value="mito_frataxin"/>
    <property type="match status" value="1"/>
</dbReference>
<evidence type="ECO:0000256" key="5">
    <source>
        <dbReference type="ARBA" id="ARBA00022448"/>
    </source>
</evidence>
<comment type="subcellular location">
    <subcellularLocation>
        <location evidence="1">Mitochondrion</location>
    </subcellularLocation>
</comment>
<evidence type="ECO:0000256" key="1">
    <source>
        <dbReference type="ARBA" id="ARBA00004173"/>
    </source>
</evidence>